<accession>A0A1D2VI84</accession>
<name>A0A1D2VI84_9ASCO</name>
<protein>
    <submittedName>
        <fullName evidence="2">Uncharacterized protein</fullName>
    </submittedName>
</protein>
<organism evidence="2 3">
    <name type="scientific">Ascoidea rubescens DSM 1968</name>
    <dbReference type="NCBI Taxonomy" id="1344418"/>
    <lineage>
        <taxon>Eukaryota</taxon>
        <taxon>Fungi</taxon>
        <taxon>Dikarya</taxon>
        <taxon>Ascomycota</taxon>
        <taxon>Saccharomycotina</taxon>
        <taxon>Saccharomycetes</taxon>
        <taxon>Ascoideaceae</taxon>
        <taxon>Ascoidea</taxon>
    </lineage>
</organism>
<dbReference type="InterPro" id="IPR013251">
    <property type="entry name" value="DASH_Spc19"/>
</dbReference>
<dbReference type="EMBL" id="KV454479">
    <property type="protein sequence ID" value="ODV61325.1"/>
    <property type="molecule type" value="Genomic_DNA"/>
</dbReference>
<dbReference type="Proteomes" id="UP000095038">
    <property type="component" value="Unassembled WGS sequence"/>
</dbReference>
<dbReference type="AlphaFoldDB" id="A0A1D2VI84"/>
<evidence type="ECO:0000256" key="1">
    <source>
        <dbReference type="SAM" id="MobiDB-lite"/>
    </source>
</evidence>
<reference evidence="3" key="1">
    <citation type="submission" date="2016-05" db="EMBL/GenBank/DDBJ databases">
        <title>Comparative genomics of biotechnologically important yeasts.</title>
        <authorList>
            <consortium name="DOE Joint Genome Institute"/>
            <person name="Riley R."/>
            <person name="Haridas S."/>
            <person name="Wolfe K.H."/>
            <person name="Lopes M.R."/>
            <person name="Hittinger C.T."/>
            <person name="Goker M."/>
            <person name="Salamov A."/>
            <person name="Wisecaver J."/>
            <person name="Long T.M."/>
            <person name="Aerts A.L."/>
            <person name="Barry K."/>
            <person name="Choi C."/>
            <person name="Clum A."/>
            <person name="Coughlan A.Y."/>
            <person name="Deshpande S."/>
            <person name="Douglass A.P."/>
            <person name="Hanson S.J."/>
            <person name="Klenk H.-P."/>
            <person name="Labutti K."/>
            <person name="Lapidus A."/>
            <person name="Lindquist E."/>
            <person name="Lipzen A."/>
            <person name="Meier-Kolthoff J.P."/>
            <person name="Ohm R.A."/>
            <person name="Otillar R.P."/>
            <person name="Pangilinan J."/>
            <person name="Peng Y."/>
            <person name="Rokas A."/>
            <person name="Rosa C.A."/>
            <person name="Scheuner C."/>
            <person name="Sibirny A.A."/>
            <person name="Slot J.C."/>
            <person name="Stielow J.B."/>
            <person name="Sun H."/>
            <person name="Kurtzman C.P."/>
            <person name="Blackwell M."/>
            <person name="Grigoriev I.V."/>
            <person name="Jeffries T.W."/>
        </authorList>
    </citation>
    <scope>NUCLEOTIDE SEQUENCE [LARGE SCALE GENOMIC DNA]</scope>
    <source>
        <strain evidence="3">DSM 1968</strain>
    </source>
</reference>
<dbReference type="InParanoid" id="A0A1D2VI84"/>
<dbReference type="GO" id="GO:0008608">
    <property type="term" value="P:attachment of spindle microtubules to kinetochore"/>
    <property type="evidence" value="ECO:0007669"/>
    <property type="project" value="InterPro"/>
</dbReference>
<gene>
    <name evidence="2" type="ORF">ASCRUDRAFT_80442</name>
</gene>
<dbReference type="GeneID" id="30968133"/>
<sequence>MSLYNNQDIIDSPLEDTLAALLDCVKSLSNCATYAESSSNQLDKLLQPIPNYSNNSSSNSPTIAKNEFERLSNILKYQKVYKLYPVSLVNNQIKKYKNFKNNEIILIIERLNNHLDIKFEKRLNLINQIELLEKNLKKLQDYNNNLKTASNSNNQSTPNQNTNAKNEKIESDLDMKIPLKVSITNPPSEQFSNDENPNQPLVYDKWLDLRGTQEQIDKIRKLRIEKDKLNFQLNSLSSNIY</sequence>
<feature type="region of interest" description="Disordered" evidence="1">
    <location>
        <begin position="145"/>
        <end position="169"/>
    </location>
</feature>
<evidence type="ECO:0000313" key="2">
    <source>
        <dbReference type="EMBL" id="ODV61325.1"/>
    </source>
</evidence>
<dbReference type="GO" id="GO:0042729">
    <property type="term" value="C:DASH complex"/>
    <property type="evidence" value="ECO:0007669"/>
    <property type="project" value="InterPro"/>
</dbReference>
<evidence type="ECO:0000313" key="3">
    <source>
        <dbReference type="Proteomes" id="UP000095038"/>
    </source>
</evidence>
<dbReference type="GO" id="GO:0005876">
    <property type="term" value="C:spindle microtubule"/>
    <property type="evidence" value="ECO:0007669"/>
    <property type="project" value="InterPro"/>
</dbReference>
<feature type="compositionally biased region" description="Low complexity" evidence="1">
    <location>
        <begin position="145"/>
        <end position="164"/>
    </location>
</feature>
<dbReference type="Pfam" id="PF08287">
    <property type="entry name" value="DASH_Spc19"/>
    <property type="match status" value="1"/>
</dbReference>
<keyword evidence="3" id="KW-1185">Reference proteome</keyword>
<dbReference type="RefSeq" id="XP_020047632.1">
    <property type="nucleotide sequence ID" value="XM_020194497.1"/>
</dbReference>
<proteinExistence type="predicted"/>